<dbReference type="Pfam" id="PF08401">
    <property type="entry name" value="ArdcN"/>
    <property type="match status" value="1"/>
</dbReference>
<evidence type="ECO:0000313" key="4">
    <source>
        <dbReference type="Proteomes" id="UP001597296"/>
    </source>
</evidence>
<keyword evidence="4" id="KW-1185">Reference proteome</keyword>
<accession>A0ABW5CEL6</accession>
<dbReference type="EMBL" id="JBHUIY010000066">
    <property type="protein sequence ID" value="MFD2235704.1"/>
    <property type="molecule type" value="Genomic_DNA"/>
</dbReference>
<protein>
    <submittedName>
        <fullName evidence="3">ArdC family protein</fullName>
    </submittedName>
</protein>
<organism evidence="3 4">
    <name type="scientific">Phaeospirillum tilakii</name>
    <dbReference type="NCBI Taxonomy" id="741673"/>
    <lineage>
        <taxon>Bacteria</taxon>
        <taxon>Pseudomonadati</taxon>
        <taxon>Pseudomonadota</taxon>
        <taxon>Alphaproteobacteria</taxon>
        <taxon>Rhodospirillales</taxon>
        <taxon>Rhodospirillaceae</taxon>
        <taxon>Phaeospirillum</taxon>
    </lineage>
</organism>
<dbReference type="InterPro" id="IPR041459">
    <property type="entry name" value="MPTase-PolyVal"/>
</dbReference>
<reference evidence="4" key="1">
    <citation type="journal article" date="2019" name="Int. J. Syst. Evol. Microbiol.">
        <title>The Global Catalogue of Microorganisms (GCM) 10K type strain sequencing project: providing services to taxonomists for standard genome sequencing and annotation.</title>
        <authorList>
            <consortium name="The Broad Institute Genomics Platform"/>
            <consortium name="The Broad Institute Genome Sequencing Center for Infectious Disease"/>
            <person name="Wu L."/>
            <person name="Ma J."/>
        </authorList>
    </citation>
    <scope>NUCLEOTIDE SEQUENCE [LARGE SCALE GENOMIC DNA]</scope>
    <source>
        <strain evidence="4">KCTC 15012</strain>
    </source>
</reference>
<dbReference type="RefSeq" id="WP_377319122.1">
    <property type="nucleotide sequence ID" value="NZ_JBHUIY010000066.1"/>
</dbReference>
<evidence type="ECO:0000259" key="1">
    <source>
        <dbReference type="Pfam" id="PF08401"/>
    </source>
</evidence>
<evidence type="ECO:0000313" key="3">
    <source>
        <dbReference type="EMBL" id="MFD2235704.1"/>
    </source>
</evidence>
<evidence type="ECO:0000259" key="2">
    <source>
        <dbReference type="Pfam" id="PF18818"/>
    </source>
</evidence>
<dbReference type="PIRSF" id="PIRSF037112">
    <property type="entry name" value="Antirestriction_ArdC"/>
    <property type="match status" value="1"/>
</dbReference>
<proteinExistence type="predicted"/>
<dbReference type="InterPro" id="IPR017113">
    <property type="entry name" value="Antirestriction_ArdC"/>
</dbReference>
<feature type="domain" description="Polyvalent protein metallopeptidase" evidence="2">
    <location>
        <begin position="163"/>
        <end position="286"/>
    </location>
</feature>
<gene>
    <name evidence="3" type="ORF">ACFSNB_18045</name>
</gene>
<comment type="caution">
    <text evidence="3">The sequence shown here is derived from an EMBL/GenBank/DDBJ whole genome shotgun (WGS) entry which is preliminary data.</text>
</comment>
<name>A0ABW5CEL6_9PROT</name>
<dbReference type="Proteomes" id="UP001597296">
    <property type="component" value="Unassembled WGS sequence"/>
</dbReference>
<dbReference type="Pfam" id="PF18818">
    <property type="entry name" value="MPTase-PolyVal"/>
    <property type="match status" value="1"/>
</dbReference>
<dbReference type="InterPro" id="IPR013610">
    <property type="entry name" value="ArdC_N"/>
</dbReference>
<sequence length="311" mass="33995">MASDRASSGKDRTSLYAEITNRIIAELEAGRLPWVQPWGRADGPGDLGLPRNAATGRRYSGINVLILWGAVFRHGFSGQGWLTFRQALALGGTVRKGEHGTTVVYADRFIPEEERRRVARDGGEPGAIPFLKRFTVFNSDQCDGLPADLVTPPPPVPEGLILPQAEELIRATGASLRLGGDQAFYSPGLDYIQVPRPESYFEPINWHRTALHELGHWTGHPTRLNRNLSGSYGSKLYGQEELVAEMTSAFTCASLGIVPTVRHADYIGSWLEVLRDDDRAIIRAASAASKAADYLLAFLPARRGESDSEAA</sequence>
<feature type="domain" description="N-terminal" evidence="1">
    <location>
        <begin position="14"/>
        <end position="137"/>
    </location>
</feature>